<dbReference type="Proteomes" id="UP000215137">
    <property type="component" value="Chromosome"/>
</dbReference>
<keyword evidence="2" id="KW-1185">Reference proteome</keyword>
<dbReference type="OrthoDB" id="8960711at2"/>
<dbReference type="EMBL" id="CP022983">
    <property type="protein sequence ID" value="ASV67541.1"/>
    <property type="molecule type" value="Genomic_DNA"/>
</dbReference>
<dbReference type="RefSeq" id="WP_095371115.1">
    <property type="nucleotide sequence ID" value="NZ_CP022983.1"/>
</dbReference>
<sequence length="211" mass="24501">MENDTRKVFIPDDEGNIKRGINIEMYTHIRAYHACRPINFDSYFSEGIKPYNLRELRQMASATFGIPESTVIAIDSRLQSSNINNVYFSMFKQELLDESSHYLCWGSEYLLDIAVQLDKDNSGKYHDLLSNIGIPTIFICDLPLALLSQSQKDNISEFYNPCNSNFTCWISEKLKPEYIIAHEHPSQIFNQIQRIDYKNKQTTCNWCTSTK</sequence>
<dbReference type="AlphaFoldDB" id="A0A248TH87"/>
<accession>A0A248TH87</accession>
<protein>
    <submittedName>
        <fullName evidence="1">Uncharacterized protein</fullName>
    </submittedName>
</protein>
<dbReference type="KEGG" id="bko:CKF48_09515"/>
<organism evidence="1 2">
    <name type="scientific">Cytobacillus kochii</name>
    <dbReference type="NCBI Taxonomy" id="859143"/>
    <lineage>
        <taxon>Bacteria</taxon>
        <taxon>Bacillati</taxon>
        <taxon>Bacillota</taxon>
        <taxon>Bacilli</taxon>
        <taxon>Bacillales</taxon>
        <taxon>Bacillaceae</taxon>
        <taxon>Cytobacillus</taxon>
    </lineage>
</organism>
<name>A0A248TH87_9BACI</name>
<reference evidence="1 2" key="1">
    <citation type="submission" date="2017-08" db="EMBL/GenBank/DDBJ databases">
        <title>Complete Genome Sequence of Bacillus kochii Oregon-R-modENCODE STRAIN BDGP4, isolated from Drosophila melanogaster gut.</title>
        <authorList>
            <person name="Wan K.H."/>
            <person name="Yu C."/>
            <person name="Park S."/>
            <person name="Hammonds A.S."/>
            <person name="Booth B.W."/>
            <person name="Celniker S.E."/>
        </authorList>
    </citation>
    <scope>NUCLEOTIDE SEQUENCE [LARGE SCALE GENOMIC DNA]</scope>
    <source>
        <strain evidence="1 2">BDGP4</strain>
    </source>
</reference>
<evidence type="ECO:0000313" key="2">
    <source>
        <dbReference type="Proteomes" id="UP000215137"/>
    </source>
</evidence>
<evidence type="ECO:0000313" key="1">
    <source>
        <dbReference type="EMBL" id="ASV67541.1"/>
    </source>
</evidence>
<proteinExistence type="predicted"/>
<gene>
    <name evidence="1" type="ORF">CKF48_09515</name>
</gene>